<dbReference type="Proteomes" id="UP000199614">
    <property type="component" value="Unassembled WGS sequence"/>
</dbReference>
<evidence type="ECO:0000313" key="1">
    <source>
        <dbReference type="EMBL" id="SFO49323.1"/>
    </source>
</evidence>
<sequence>MGRGWHGDLELADQLEARLGTGPIPVLRPLAVDLDQLADILEGDPMTGGGRVDLRSGEVWPQPAIEYALEVGEEDEDDGDAPWWLPVDSEGSRAGYRDMCEFITTTVPDEDRRDRLEIAIQGRGAFRRFKDVLARWPGELERWFGFSEERQRGRARAWLADAGYCAVPPAERAAR</sequence>
<gene>
    <name evidence="1" type="ORF">SAMN05216207_10699</name>
</gene>
<dbReference type="Pfam" id="PF03682">
    <property type="entry name" value="UPF0158"/>
    <property type="match status" value="1"/>
</dbReference>
<dbReference type="STRING" id="260086.SAMN05216207_10699"/>
<dbReference type="AlphaFoldDB" id="A0A1I5HM66"/>
<keyword evidence="2" id="KW-1185">Reference proteome</keyword>
<proteinExistence type="predicted"/>
<dbReference type="EMBL" id="FOUY01000069">
    <property type="protein sequence ID" value="SFO49323.1"/>
    <property type="molecule type" value="Genomic_DNA"/>
</dbReference>
<evidence type="ECO:0000313" key="2">
    <source>
        <dbReference type="Proteomes" id="UP000199614"/>
    </source>
</evidence>
<dbReference type="InterPro" id="IPR005361">
    <property type="entry name" value="UPF0158"/>
</dbReference>
<organism evidence="1 2">
    <name type="scientific">Pseudonocardia ammonioxydans</name>
    <dbReference type="NCBI Taxonomy" id="260086"/>
    <lineage>
        <taxon>Bacteria</taxon>
        <taxon>Bacillati</taxon>
        <taxon>Actinomycetota</taxon>
        <taxon>Actinomycetes</taxon>
        <taxon>Pseudonocardiales</taxon>
        <taxon>Pseudonocardiaceae</taxon>
        <taxon>Pseudonocardia</taxon>
    </lineage>
</organism>
<reference evidence="1 2" key="1">
    <citation type="submission" date="2016-10" db="EMBL/GenBank/DDBJ databases">
        <authorList>
            <person name="de Groot N.N."/>
        </authorList>
    </citation>
    <scope>NUCLEOTIDE SEQUENCE [LARGE SCALE GENOMIC DNA]</scope>
    <source>
        <strain evidence="1 2">CGMCC 4.1877</strain>
    </source>
</reference>
<accession>A0A1I5HM66</accession>
<protein>
    <submittedName>
        <fullName evidence="1">Uncharacterized protein family (UPF0158)</fullName>
    </submittedName>
</protein>
<dbReference type="OrthoDB" id="9816539at2"/>
<name>A0A1I5HM66_PSUAM</name>
<dbReference type="RefSeq" id="WP_093356084.1">
    <property type="nucleotide sequence ID" value="NZ_FOUY01000069.1"/>
</dbReference>